<accession>A0ACC4CE89</accession>
<reference evidence="1 2" key="1">
    <citation type="journal article" date="2024" name="Plant Biotechnol. J.">
        <title>Genome and CRISPR/Cas9 system of a widespread forest tree (Populus alba) in the world.</title>
        <authorList>
            <person name="Liu Y.J."/>
            <person name="Jiang P.F."/>
            <person name="Han X.M."/>
            <person name="Li X.Y."/>
            <person name="Wang H.M."/>
            <person name="Wang Y.J."/>
            <person name="Wang X.X."/>
            <person name="Zeng Q.Y."/>
        </authorList>
    </citation>
    <scope>NUCLEOTIDE SEQUENCE [LARGE SCALE GENOMIC DNA]</scope>
    <source>
        <strain evidence="2">cv. PAL-ZL1</strain>
    </source>
</reference>
<dbReference type="EMBL" id="RCHU02000005">
    <property type="protein sequence ID" value="KAL3592935.1"/>
    <property type="molecule type" value="Genomic_DNA"/>
</dbReference>
<gene>
    <name evidence="1" type="ORF">D5086_011575</name>
</gene>
<keyword evidence="2" id="KW-1185">Reference proteome</keyword>
<evidence type="ECO:0000313" key="1">
    <source>
        <dbReference type="EMBL" id="KAL3592935.1"/>
    </source>
</evidence>
<comment type="caution">
    <text evidence="1">The sequence shown here is derived from an EMBL/GenBank/DDBJ whole genome shotgun (WGS) entry which is preliminary data.</text>
</comment>
<sequence>MSSDSTGVQLGGPKERGNCCSSDYKDHEHQHILSQIAPCNCINVHGVYFHYLKSQLSDVYAWHLKIKMVGKHIVVVLPMRALCAKYQWHGTTEDVVNVQKQGHGRCLL</sequence>
<proteinExistence type="predicted"/>
<evidence type="ECO:0000313" key="2">
    <source>
        <dbReference type="Proteomes" id="UP000309997"/>
    </source>
</evidence>
<organism evidence="1 2">
    <name type="scientific">Populus alba</name>
    <name type="common">White poplar</name>
    <dbReference type="NCBI Taxonomy" id="43335"/>
    <lineage>
        <taxon>Eukaryota</taxon>
        <taxon>Viridiplantae</taxon>
        <taxon>Streptophyta</taxon>
        <taxon>Embryophyta</taxon>
        <taxon>Tracheophyta</taxon>
        <taxon>Spermatophyta</taxon>
        <taxon>Magnoliopsida</taxon>
        <taxon>eudicotyledons</taxon>
        <taxon>Gunneridae</taxon>
        <taxon>Pentapetalae</taxon>
        <taxon>rosids</taxon>
        <taxon>fabids</taxon>
        <taxon>Malpighiales</taxon>
        <taxon>Salicaceae</taxon>
        <taxon>Saliceae</taxon>
        <taxon>Populus</taxon>
    </lineage>
</organism>
<name>A0ACC4CE89_POPAL</name>
<dbReference type="Proteomes" id="UP000309997">
    <property type="component" value="Unassembled WGS sequence"/>
</dbReference>
<protein>
    <submittedName>
        <fullName evidence="1">Uncharacterized protein</fullName>
    </submittedName>
</protein>